<accession>A0A6J5P295</accession>
<reference evidence="1" key="1">
    <citation type="submission" date="2020-04" db="EMBL/GenBank/DDBJ databases">
        <authorList>
            <person name="Chiriac C."/>
            <person name="Salcher M."/>
            <person name="Ghai R."/>
            <person name="Kavagutti S V."/>
        </authorList>
    </citation>
    <scope>NUCLEOTIDE SEQUENCE</scope>
</reference>
<organism evidence="1">
    <name type="scientific">uncultured Caudovirales phage</name>
    <dbReference type="NCBI Taxonomy" id="2100421"/>
    <lineage>
        <taxon>Viruses</taxon>
        <taxon>Duplodnaviria</taxon>
        <taxon>Heunggongvirae</taxon>
        <taxon>Uroviricota</taxon>
        <taxon>Caudoviricetes</taxon>
        <taxon>Peduoviridae</taxon>
        <taxon>Maltschvirus</taxon>
        <taxon>Maltschvirus maltsch</taxon>
    </lineage>
</organism>
<sequence length="70" mass="7504">MMFDELFKPIPALILATIAVAIVVLGPVTCAMNDAQQITERTRVACSGDLTDAARSSVCTLALTQRPVRQ</sequence>
<dbReference type="EMBL" id="LR796744">
    <property type="protein sequence ID" value="CAB4163451.1"/>
    <property type="molecule type" value="Genomic_DNA"/>
</dbReference>
<evidence type="ECO:0000313" key="1">
    <source>
        <dbReference type="EMBL" id="CAB4163451.1"/>
    </source>
</evidence>
<gene>
    <name evidence="1" type="ORF">UFOVP810_22</name>
</gene>
<proteinExistence type="predicted"/>
<name>A0A6J5P295_9CAUD</name>
<protein>
    <submittedName>
        <fullName evidence="1">Uncharacterized protein</fullName>
    </submittedName>
</protein>